<dbReference type="Proteomes" id="UP000254069">
    <property type="component" value="Unassembled WGS sequence"/>
</dbReference>
<dbReference type="KEGG" id="salg:BS332_18015"/>
<gene>
    <name evidence="1" type="ORF">NCTC10738_03933</name>
</gene>
<protein>
    <recommendedName>
        <fullName evidence="3">DUF3325 domain-containing protein</fullName>
    </recommendedName>
</protein>
<organism evidence="1 2">
    <name type="scientific">Shewanella algae</name>
    <dbReference type="NCBI Taxonomy" id="38313"/>
    <lineage>
        <taxon>Bacteria</taxon>
        <taxon>Pseudomonadati</taxon>
        <taxon>Pseudomonadota</taxon>
        <taxon>Gammaproteobacteria</taxon>
        <taxon>Alteromonadales</taxon>
        <taxon>Shewanellaceae</taxon>
        <taxon>Shewanella</taxon>
    </lineage>
</organism>
<name>A0A380BU52_9GAMM</name>
<evidence type="ECO:0008006" key="3">
    <source>
        <dbReference type="Google" id="ProtNLM"/>
    </source>
</evidence>
<evidence type="ECO:0000313" key="2">
    <source>
        <dbReference type="Proteomes" id="UP000254069"/>
    </source>
</evidence>
<keyword evidence="2" id="KW-1185">Reference proteome</keyword>
<sequence>MWYLLLILTMTLGSLLIYLGSKHQALLAKPLPWQAKLLGTLLLLLALLGWGLLLTASAALFFWLMLLSMLLGSLPFISLLKGDNR</sequence>
<dbReference type="EMBL" id="UGYO01000002">
    <property type="protein sequence ID" value="SUJ07031.1"/>
    <property type="molecule type" value="Genomic_DNA"/>
</dbReference>
<dbReference type="AlphaFoldDB" id="A0A380BU52"/>
<accession>A0A380BU52</accession>
<evidence type="ECO:0000313" key="1">
    <source>
        <dbReference type="EMBL" id="SUJ07031.1"/>
    </source>
</evidence>
<proteinExistence type="predicted"/>
<reference evidence="1 2" key="1">
    <citation type="submission" date="2018-06" db="EMBL/GenBank/DDBJ databases">
        <authorList>
            <consortium name="Pathogen Informatics"/>
            <person name="Doyle S."/>
        </authorList>
    </citation>
    <scope>NUCLEOTIDE SEQUENCE [LARGE SCALE GENOMIC DNA]</scope>
    <source>
        <strain evidence="1 2">NCTC10738</strain>
    </source>
</reference>
<dbReference type="RefSeq" id="WP_044735810.1">
    <property type="nucleotide sequence ID" value="NZ_AP024609.1"/>
</dbReference>